<evidence type="ECO:0000313" key="3">
    <source>
        <dbReference type="Proteomes" id="UP000199658"/>
    </source>
</evidence>
<dbReference type="Proteomes" id="UP000199658">
    <property type="component" value="Unassembled WGS sequence"/>
</dbReference>
<reference evidence="3" key="1">
    <citation type="submission" date="2016-10" db="EMBL/GenBank/DDBJ databases">
        <authorList>
            <person name="Varghese N."/>
            <person name="Submissions S."/>
        </authorList>
    </citation>
    <scope>NUCLEOTIDE SEQUENCE [LARGE SCALE GENOMIC DNA]</scope>
    <source>
        <strain evidence="3">DSM 26921</strain>
    </source>
</reference>
<keyword evidence="3" id="KW-1185">Reference proteome</keyword>
<sequence length="179" mass="20121">MGMAKLDTSAEMAIGRDWVKSLALIGICVFVCVFFVHAIQSEASGYYQQRAKTGGYLILPLMVPFTLWVVFRLFVPFGPLLRISPDGFADRRVNTRLVPWSEVKNIVARSEFVTLTLSRGFTKSYSMSLGQRLLKWKRKAGPSHLVVAYWFIKPTETNLKDILSAYRAAHINTQTAAAT</sequence>
<dbReference type="STRING" id="670154.SAMN04488002_1359"/>
<name>A0A1I6GET7_9RHOB</name>
<feature type="transmembrane region" description="Helical" evidence="1">
    <location>
        <begin position="54"/>
        <end position="75"/>
    </location>
</feature>
<evidence type="ECO:0000313" key="2">
    <source>
        <dbReference type="EMBL" id="SFR40696.1"/>
    </source>
</evidence>
<organism evidence="2 3">
    <name type="scientific">Litoreibacter janthinus</name>
    <dbReference type="NCBI Taxonomy" id="670154"/>
    <lineage>
        <taxon>Bacteria</taxon>
        <taxon>Pseudomonadati</taxon>
        <taxon>Pseudomonadota</taxon>
        <taxon>Alphaproteobacteria</taxon>
        <taxon>Rhodobacterales</taxon>
        <taxon>Roseobacteraceae</taxon>
        <taxon>Litoreibacter</taxon>
    </lineage>
</organism>
<gene>
    <name evidence="2" type="ORF">SAMN04488002_1359</name>
</gene>
<dbReference type="EMBL" id="FOYO01000001">
    <property type="protein sequence ID" value="SFR40696.1"/>
    <property type="molecule type" value="Genomic_DNA"/>
</dbReference>
<accession>A0A1I6GET7</accession>
<keyword evidence="1" id="KW-0812">Transmembrane</keyword>
<evidence type="ECO:0000256" key="1">
    <source>
        <dbReference type="SAM" id="Phobius"/>
    </source>
</evidence>
<feature type="transmembrane region" description="Helical" evidence="1">
    <location>
        <begin position="21"/>
        <end position="39"/>
    </location>
</feature>
<keyword evidence="1" id="KW-0472">Membrane</keyword>
<dbReference type="AlphaFoldDB" id="A0A1I6GET7"/>
<protein>
    <submittedName>
        <fullName evidence="2">Uncharacterized protein</fullName>
    </submittedName>
</protein>
<proteinExistence type="predicted"/>
<keyword evidence="1" id="KW-1133">Transmembrane helix</keyword>